<dbReference type="Gene3D" id="3.30.200.20">
    <property type="entry name" value="Phosphorylase Kinase, domain 1"/>
    <property type="match status" value="2"/>
</dbReference>
<evidence type="ECO:0000256" key="8">
    <source>
        <dbReference type="ARBA" id="ARBA00022614"/>
    </source>
</evidence>
<evidence type="ECO:0000256" key="23">
    <source>
        <dbReference type="SAM" id="Phobius"/>
    </source>
</evidence>
<evidence type="ECO:0000256" key="2">
    <source>
        <dbReference type="ARBA" id="ARBA00008684"/>
    </source>
</evidence>
<feature type="binding site" evidence="22">
    <location>
        <position position="750"/>
    </location>
    <ligand>
        <name>ATP</name>
        <dbReference type="ChEBI" id="CHEBI:30616"/>
    </ligand>
</feature>
<evidence type="ECO:0000256" key="5">
    <source>
        <dbReference type="ARBA" id="ARBA00022475"/>
    </source>
</evidence>
<keyword evidence="16 23" id="KW-1133">Transmembrane helix</keyword>
<evidence type="ECO:0000256" key="3">
    <source>
        <dbReference type="ARBA" id="ARBA00009592"/>
    </source>
</evidence>
<dbReference type="FunFam" id="3.80.10.10:FF:000317">
    <property type="entry name" value="Inactive leucine-rich repeat receptor-like protein kinase"/>
    <property type="match status" value="1"/>
</dbReference>
<dbReference type="Pfam" id="PF00069">
    <property type="entry name" value="Pkinase"/>
    <property type="match status" value="2"/>
</dbReference>
<dbReference type="InterPro" id="IPR051809">
    <property type="entry name" value="Plant_receptor-like_S/T_kinase"/>
</dbReference>
<keyword evidence="18 25" id="KW-0675">Receptor</keyword>
<keyword evidence="7" id="KW-0597">Phosphoprotein</keyword>
<keyword evidence="17 23" id="KW-0472">Membrane</keyword>
<evidence type="ECO:0000256" key="1">
    <source>
        <dbReference type="ARBA" id="ARBA00004251"/>
    </source>
</evidence>
<dbReference type="PROSITE" id="PS50011">
    <property type="entry name" value="PROTEIN_KINASE_DOM"/>
    <property type="match status" value="2"/>
</dbReference>
<reference evidence="25 26" key="1">
    <citation type="journal article" date="2018" name="PLoS Genet.">
        <title>Population sequencing reveals clonal diversity and ancestral inbreeding in the grapevine cultivar Chardonnay.</title>
        <authorList>
            <person name="Roach M.J."/>
            <person name="Johnson D.L."/>
            <person name="Bohlmann J."/>
            <person name="van Vuuren H.J."/>
            <person name="Jones S.J."/>
            <person name="Pretorius I.S."/>
            <person name="Schmidt S.A."/>
            <person name="Borneman A.R."/>
        </authorList>
    </citation>
    <scope>NUCLEOTIDE SEQUENCE [LARGE SCALE GENOMIC DNA]</scope>
    <source>
        <strain evidence="26">cv. Chardonnay</strain>
        <tissue evidence="25">Leaf</tissue>
    </source>
</reference>
<dbReference type="InterPro" id="IPR000719">
    <property type="entry name" value="Prot_kinase_dom"/>
</dbReference>
<comment type="catalytic activity">
    <reaction evidence="20">
        <text>L-threonyl-[protein] + ATP = O-phospho-L-threonyl-[protein] + ADP + H(+)</text>
        <dbReference type="Rhea" id="RHEA:46608"/>
        <dbReference type="Rhea" id="RHEA-COMP:11060"/>
        <dbReference type="Rhea" id="RHEA-COMP:11605"/>
        <dbReference type="ChEBI" id="CHEBI:15378"/>
        <dbReference type="ChEBI" id="CHEBI:30013"/>
        <dbReference type="ChEBI" id="CHEBI:30616"/>
        <dbReference type="ChEBI" id="CHEBI:61977"/>
        <dbReference type="ChEBI" id="CHEBI:456216"/>
        <dbReference type="EC" id="2.7.11.1"/>
    </reaction>
</comment>
<evidence type="ECO:0000256" key="12">
    <source>
        <dbReference type="ARBA" id="ARBA00022737"/>
    </source>
</evidence>
<gene>
    <name evidence="25" type="primary">VvCHDh000019_72</name>
    <name evidence="25" type="ORF">CK203_083078</name>
</gene>
<evidence type="ECO:0000256" key="15">
    <source>
        <dbReference type="ARBA" id="ARBA00022840"/>
    </source>
</evidence>
<sequence>MLLSLQDNTLIPFRSFIFHSILVPYTIIFLHSPSPTTSSTILYGNETDRLALLAIKAQITQDPLGITTSWNDSVHFCNWTGVTCGHRHQRVNTLNLNSLHLVGSLSPSIGNLTFLTGLNLELNNFHGQIPQELGRLSRLRALNLTNNSFSGEIPANLSRCSNLVYFRLGFNNLIGRIPSWLGSYPKVVRMQLHYNNLTGPVPDSLGNLTSIKSLSFAVNHLEGSIPQALGQLQTLEFMGLGMNGFSGIIPSSVYNMSSLEVFSLPYNKLYGSLPWDLAFTLPNLQVLNIGNNDFTGSLPSSLSNASNLLEFDITMSNFTGKVSIDFGGMPNLWGLFLASNPLGKGEADDLSFLNSLMKCRALKVLDLSGSQFGGVLPNSIANLSTQLMKLKLDNNQLSGTIPPGIGNLVNLTDLILANNDFTGSIPVLIGNLQMLGRIDLSRNQLSGHIPSSLGNITRLYSLHLQNNHLSGKIPSSFGNLLYLQELDLSYNSLNGTIPEKVMDLVSLTISLNLARNQLTGLLPSEVRKLKNLGHLDVSENKLSGEIPDGLGSCLTLEHLHMEGNFFKGSIPPSFISLRGLLDLDLSRNNLSGQIPEFLQQLSLSNLNLSFNNFEGQLPTKGVFNNATSTSVAGNNKLCGGIPELHLPACPVTKPKTGESKRGLKLMIGLLTGFLGLVLIMSLLVINRLRRVKREPSQTSASSKDLILNVSYDGLFKATGGFSSANLIGTGGFGSVYKGILGQDETVVAVKVIQLHQRGAVKSFKAECEALRNIRHRNLVKVLTTCSSVDYQGNDFKALVYEFMPNGSLENWLHPVPTPDEINDVLRILSLPQRLNIAIDVASALDYLHHHCHKPIVHCDLKPSNILLDNDMTAHVGDFGLARFIPEAAGRSHPSQSSSIGLKGTIGYAAPAFHKNQFQDSTIREGTPQARKTLGNEYGMGTKVSALGDTYSYGILLLEMFTGKRPTESMFSDQLNLHNFVKMALPERIADIIDPFFLSSEAKEEETTAADSSNLAHMKREKMHECLISILRIGVSCSLESPRERMAITEAIKELQLIRKILLGNGVSFGASTGDIPIFCSECSRTSRQVECHGAIWNETDRLALLAINTQITDAPLRAMSSWNDSLHFCQWQGVSCSGRHQRVTVLNLHSLGLVGSIPPLIGNLSFLRTINLSNNSFQGEVPPVVRMQILNLTNNWLEGQIPANLSLCSNMRILGLGNNNFWGEVPSELGSLSNMLQLFIDYNSLTGTIAPTFGNLSSLRVLVAASNELNGSIPHSLGRLQSLVTLVLSTNQLSGTIPPSISNLTSLTQFGVAFNQLKGSLPLDLWSTLSKLRLFSVHQLKILFLSDNNFGGVLPNSLGNLSTQLQWLSFAANQISGNIPTGIGNLANLIALDMHKNQFTGSIPTSNGNLHKLEEVGFDKNKLSGVIPSSIGNLTLLNQLWLEENNFQGSIPSTLGNCHNLILLHLYGNNLSGDIPREVIGLSSLAKSLNLARNSLSGLLPWEVGNLRNLVELDISQNQLSGDIPSSLGSCIRLERLYMYDNSFGGDIPQSLNTLRGLEELDLSHNNLSGEIPRYLATIPLRNLNLSLNDFEGEIPVDGVFRNASAISIAGNDRLCGGIPELQLPRCSKDQKRKQKMSLTLKLTIPIGLSGIILMSCIILRRLKKVSKGQPSESLLQDRFMNISYGLLVKATDGYSSAHLIGTRSLGSVYKGILHPNETVIAVKVFNLQNRGASKSFMAECEALRNIRHRNLVKIITACSSVDFHGNDFKALVYEYMPNGSLETWLHQFVPEGNAHGQRSLNLLQRLNIAIDVGSALDYLHNQCQDPIIHCDIKPSNVLLDNDKNAHVEFGMGSDLSTQGDVHSHGILLLEMFTGKKPTDDMFNDGLSLHKFVDMALPGGATEIVDHVRILLGGEEEEAASVSVCLISILGIGVACSKESPRERMDICDAVLEVHSIKDMIDET</sequence>
<dbReference type="PANTHER" id="PTHR27008">
    <property type="entry name" value="OS04G0122200 PROTEIN"/>
    <property type="match status" value="1"/>
</dbReference>
<dbReference type="InterPro" id="IPR003591">
    <property type="entry name" value="Leu-rich_rpt_typical-subtyp"/>
</dbReference>
<comment type="similarity">
    <text evidence="2">Belongs to the protein kinase superfamily. Ser/Thr protein kinase family.</text>
</comment>
<dbReference type="EC" id="2.7.11.1" evidence="4"/>
<keyword evidence="19" id="KW-0325">Glycoprotein</keyword>
<feature type="domain" description="Protein kinase" evidence="24">
    <location>
        <begin position="1695"/>
        <end position="1964"/>
    </location>
</feature>
<dbReference type="SUPFAM" id="SSF52058">
    <property type="entry name" value="L domain-like"/>
    <property type="match status" value="4"/>
</dbReference>
<evidence type="ECO:0000313" key="25">
    <source>
        <dbReference type="EMBL" id="RVW44534.1"/>
    </source>
</evidence>
<dbReference type="FunFam" id="3.80.10.10:FF:000275">
    <property type="entry name" value="Leucine-rich repeat receptor-like protein kinase"/>
    <property type="match status" value="1"/>
</dbReference>
<evidence type="ECO:0000256" key="18">
    <source>
        <dbReference type="ARBA" id="ARBA00023170"/>
    </source>
</evidence>
<dbReference type="FunFam" id="1.10.510.10:FF:000358">
    <property type="entry name" value="Putative leucine-rich repeat receptor-like serine/threonine-protein kinase"/>
    <property type="match status" value="1"/>
</dbReference>
<keyword evidence="5" id="KW-1003">Cell membrane</keyword>
<evidence type="ECO:0000256" key="11">
    <source>
        <dbReference type="ARBA" id="ARBA00022729"/>
    </source>
</evidence>
<dbReference type="FunFam" id="3.30.200.20:FF:000432">
    <property type="entry name" value="LRR receptor-like serine/threonine-protein kinase EFR"/>
    <property type="match status" value="2"/>
</dbReference>
<evidence type="ECO:0000256" key="22">
    <source>
        <dbReference type="PROSITE-ProRule" id="PRU10141"/>
    </source>
</evidence>
<keyword evidence="15 22" id="KW-0067">ATP-binding</keyword>
<dbReference type="Proteomes" id="UP000288805">
    <property type="component" value="Unassembled WGS sequence"/>
</dbReference>
<evidence type="ECO:0000256" key="16">
    <source>
        <dbReference type="ARBA" id="ARBA00022989"/>
    </source>
</evidence>
<dbReference type="InterPro" id="IPR011009">
    <property type="entry name" value="Kinase-like_dom_sf"/>
</dbReference>
<comment type="similarity">
    <text evidence="3">Belongs to the RLP family.</text>
</comment>
<dbReference type="Pfam" id="PF00560">
    <property type="entry name" value="LRR_1"/>
    <property type="match status" value="8"/>
</dbReference>
<dbReference type="Pfam" id="PF23598">
    <property type="entry name" value="LRR_14"/>
    <property type="match status" value="1"/>
</dbReference>
<dbReference type="InterPro" id="IPR008271">
    <property type="entry name" value="Ser/Thr_kinase_AS"/>
</dbReference>
<dbReference type="Gene3D" id="1.10.510.10">
    <property type="entry name" value="Transferase(Phosphotransferase) domain 1"/>
    <property type="match status" value="3"/>
</dbReference>
<evidence type="ECO:0000259" key="24">
    <source>
        <dbReference type="PROSITE" id="PS50011"/>
    </source>
</evidence>
<dbReference type="GO" id="GO:0005524">
    <property type="term" value="F:ATP binding"/>
    <property type="evidence" value="ECO:0007669"/>
    <property type="project" value="UniProtKB-UniRule"/>
</dbReference>
<organism evidence="25 26">
    <name type="scientific">Vitis vinifera</name>
    <name type="common">Grape</name>
    <dbReference type="NCBI Taxonomy" id="29760"/>
    <lineage>
        <taxon>Eukaryota</taxon>
        <taxon>Viridiplantae</taxon>
        <taxon>Streptophyta</taxon>
        <taxon>Embryophyta</taxon>
        <taxon>Tracheophyta</taxon>
        <taxon>Spermatophyta</taxon>
        <taxon>Magnoliopsida</taxon>
        <taxon>eudicotyledons</taxon>
        <taxon>Gunneridae</taxon>
        <taxon>Pentapetalae</taxon>
        <taxon>rosids</taxon>
        <taxon>Vitales</taxon>
        <taxon>Vitaceae</taxon>
        <taxon>Viteae</taxon>
        <taxon>Vitis</taxon>
    </lineage>
</organism>
<comment type="subcellular location">
    <subcellularLocation>
        <location evidence="1">Cell membrane</location>
        <topology evidence="1">Single-pass type I membrane protein</topology>
    </subcellularLocation>
</comment>
<protein>
    <recommendedName>
        <fullName evidence="4">non-specific serine/threonine protein kinase</fullName>
        <ecNumber evidence="4">2.7.11.1</ecNumber>
    </recommendedName>
</protein>
<dbReference type="FunFam" id="3.80.10.10:FF:000095">
    <property type="entry name" value="LRR receptor-like serine/threonine-protein kinase GSO1"/>
    <property type="match status" value="1"/>
</dbReference>
<evidence type="ECO:0000256" key="13">
    <source>
        <dbReference type="ARBA" id="ARBA00022741"/>
    </source>
</evidence>
<feature type="domain" description="Protein kinase" evidence="24">
    <location>
        <begin position="721"/>
        <end position="1057"/>
    </location>
</feature>
<evidence type="ECO:0000256" key="14">
    <source>
        <dbReference type="ARBA" id="ARBA00022777"/>
    </source>
</evidence>
<dbReference type="FunFam" id="3.80.10.10:FF:000288">
    <property type="entry name" value="LRR receptor-like serine/threonine-protein kinase EFR"/>
    <property type="match status" value="1"/>
</dbReference>
<evidence type="ECO:0000256" key="10">
    <source>
        <dbReference type="ARBA" id="ARBA00022692"/>
    </source>
</evidence>
<comment type="caution">
    <text evidence="25">The sequence shown here is derived from an EMBL/GenBank/DDBJ whole genome shotgun (WGS) entry which is preliminary data.</text>
</comment>
<evidence type="ECO:0000256" key="17">
    <source>
        <dbReference type="ARBA" id="ARBA00023136"/>
    </source>
</evidence>
<proteinExistence type="inferred from homology"/>
<dbReference type="InterPro" id="IPR017441">
    <property type="entry name" value="Protein_kinase_ATP_BS"/>
</dbReference>
<dbReference type="PROSITE" id="PS00107">
    <property type="entry name" value="PROTEIN_KINASE_ATP"/>
    <property type="match status" value="1"/>
</dbReference>
<feature type="transmembrane region" description="Helical" evidence="23">
    <location>
        <begin position="665"/>
        <end position="685"/>
    </location>
</feature>
<keyword evidence="6" id="KW-0723">Serine/threonine-protein kinase</keyword>
<keyword evidence="11" id="KW-0732">Signal</keyword>
<accession>A0A438EA41</accession>
<evidence type="ECO:0000256" key="21">
    <source>
        <dbReference type="ARBA" id="ARBA00048679"/>
    </source>
</evidence>
<dbReference type="InterPro" id="IPR032675">
    <property type="entry name" value="LRR_dom_sf"/>
</dbReference>
<dbReference type="PANTHER" id="PTHR27008:SF598">
    <property type="entry name" value="RECEPTOR-LIKE SERINE_THREONINE-PROTEIN KINASE, PUTATIVE-RELATED"/>
    <property type="match status" value="1"/>
</dbReference>
<keyword evidence="13 22" id="KW-0547">Nucleotide-binding</keyword>
<evidence type="ECO:0000256" key="4">
    <source>
        <dbReference type="ARBA" id="ARBA00012513"/>
    </source>
</evidence>
<comment type="catalytic activity">
    <reaction evidence="21">
        <text>L-seryl-[protein] + ATP = O-phospho-L-seryl-[protein] + ADP + H(+)</text>
        <dbReference type="Rhea" id="RHEA:17989"/>
        <dbReference type="Rhea" id="RHEA-COMP:9863"/>
        <dbReference type="Rhea" id="RHEA-COMP:11604"/>
        <dbReference type="ChEBI" id="CHEBI:15378"/>
        <dbReference type="ChEBI" id="CHEBI:29999"/>
        <dbReference type="ChEBI" id="CHEBI:30616"/>
        <dbReference type="ChEBI" id="CHEBI:83421"/>
        <dbReference type="ChEBI" id="CHEBI:456216"/>
        <dbReference type="EC" id="2.7.11.1"/>
    </reaction>
</comment>
<dbReference type="SUPFAM" id="SSF56112">
    <property type="entry name" value="Protein kinase-like (PK-like)"/>
    <property type="match status" value="2"/>
</dbReference>
<evidence type="ECO:0000256" key="7">
    <source>
        <dbReference type="ARBA" id="ARBA00022553"/>
    </source>
</evidence>
<keyword evidence="12" id="KW-0677">Repeat</keyword>
<dbReference type="FunFam" id="3.80.10.10:FF:000383">
    <property type="entry name" value="Leucine-rich repeat receptor protein kinase EMS1"/>
    <property type="match status" value="1"/>
</dbReference>
<evidence type="ECO:0000256" key="6">
    <source>
        <dbReference type="ARBA" id="ARBA00022527"/>
    </source>
</evidence>
<evidence type="ECO:0000256" key="19">
    <source>
        <dbReference type="ARBA" id="ARBA00023180"/>
    </source>
</evidence>
<dbReference type="InterPro" id="IPR055414">
    <property type="entry name" value="LRR_R13L4/SHOC2-like"/>
</dbReference>
<keyword evidence="10 23" id="KW-0812">Transmembrane</keyword>
<dbReference type="GO" id="GO:0005886">
    <property type="term" value="C:plasma membrane"/>
    <property type="evidence" value="ECO:0007669"/>
    <property type="project" value="UniProtKB-SubCell"/>
</dbReference>
<keyword evidence="8" id="KW-0433">Leucine-rich repeat</keyword>
<dbReference type="PROSITE" id="PS00108">
    <property type="entry name" value="PROTEIN_KINASE_ST"/>
    <property type="match status" value="2"/>
</dbReference>
<evidence type="ECO:0000256" key="20">
    <source>
        <dbReference type="ARBA" id="ARBA00047899"/>
    </source>
</evidence>
<name>A0A438EA41_VITVI</name>
<dbReference type="InterPro" id="IPR001611">
    <property type="entry name" value="Leu-rich_rpt"/>
</dbReference>
<dbReference type="SMART" id="SM00220">
    <property type="entry name" value="S_TKc"/>
    <property type="match status" value="2"/>
</dbReference>
<keyword evidence="14 25" id="KW-0418">Kinase</keyword>
<keyword evidence="9" id="KW-0808">Transferase</keyword>
<dbReference type="Gene3D" id="3.80.10.10">
    <property type="entry name" value="Ribonuclease Inhibitor"/>
    <property type="match status" value="5"/>
</dbReference>
<dbReference type="GO" id="GO:0004674">
    <property type="term" value="F:protein serine/threonine kinase activity"/>
    <property type="evidence" value="ECO:0007669"/>
    <property type="project" value="UniProtKB-KW"/>
</dbReference>
<evidence type="ECO:0000256" key="9">
    <source>
        <dbReference type="ARBA" id="ARBA00022679"/>
    </source>
</evidence>
<dbReference type="InterPro" id="IPR013210">
    <property type="entry name" value="LRR_N_plant-typ"/>
</dbReference>
<dbReference type="SMART" id="SM00369">
    <property type="entry name" value="LRR_TYP"/>
    <property type="match status" value="13"/>
</dbReference>
<dbReference type="EMBL" id="QGNW01001350">
    <property type="protein sequence ID" value="RVW44534.1"/>
    <property type="molecule type" value="Genomic_DNA"/>
</dbReference>
<evidence type="ECO:0000313" key="26">
    <source>
        <dbReference type="Proteomes" id="UP000288805"/>
    </source>
</evidence>
<dbReference type="Pfam" id="PF08263">
    <property type="entry name" value="LRRNT_2"/>
    <property type="match status" value="2"/>
</dbReference>